<dbReference type="InterPro" id="IPR001623">
    <property type="entry name" value="DnaJ_domain"/>
</dbReference>
<dbReference type="GO" id="GO:0005737">
    <property type="term" value="C:cytoplasm"/>
    <property type="evidence" value="ECO:0007669"/>
    <property type="project" value="UniProtKB-SubCell"/>
</dbReference>
<comment type="subcellular location">
    <subcellularLocation>
        <location evidence="2">Cytoplasm</location>
    </subcellularLocation>
    <subcellularLocation>
        <location evidence="1">Nucleus</location>
    </subcellularLocation>
</comment>
<evidence type="ECO:0000256" key="4">
    <source>
        <dbReference type="ARBA" id="ARBA00023186"/>
    </source>
</evidence>
<evidence type="ECO:0000259" key="7">
    <source>
        <dbReference type="PROSITE" id="PS50076"/>
    </source>
</evidence>
<dbReference type="AlphaFoldDB" id="A0A2T3AFT9"/>
<dbReference type="STRING" id="2025994.A0A2T3AFT9"/>
<dbReference type="InterPro" id="IPR036869">
    <property type="entry name" value="J_dom_sf"/>
</dbReference>
<evidence type="ECO:0000256" key="2">
    <source>
        <dbReference type="ARBA" id="ARBA00004496"/>
    </source>
</evidence>
<dbReference type="EMBL" id="KZ678396">
    <property type="protein sequence ID" value="PSR94613.1"/>
    <property type="molecule type" value="Genomic_DNA"/>
</dbReference>
<accession>A0A2T3AFT9</accession>
<evidence type="ECO:0000313" key="9">
    <source>
        <dbReference type="Proteomes" id="UP000241462"/>
    </source>
</evidence>
<dbReference type="InParanoid" id="A0A2T3AFT9"/>
<organism evidence="8 9">
    <name type="scientific">Coniella lustricola</name>
    <dbReference type="NCBI Taxonomy" id="2025994"/>
    <lineage>
        <taxon>Eukaryota</taxon>
        <taxon>Fungi</taxon>
        <taxon>Dikarya</taxon>
        <taxon>Ascomycota</taxon>
        <taxon>Pezizomycotina</taxon>
        <taxon>Sordariomycetes</taxon>
        <taxon>Sordariomycetidae</taxon>
        <taxon>Diaporthales</taxon>
        <taxon>Schizoparmaceae</taxon>
        <taxon>Coniella</taxon>
    </lineage>
</organism>
<dbReference type="PROSITE" id="PS50076">
    <property type="entry name" value="DNAJ_2"/>
    <property type="match status" value="1"/>
</dbReference>
<feature type="compositionally biased region" description="Basic and acidic residues" evidence="6">
    <location>
        <begin position="210"/>
        <end position="228"/>
    </location>
</feature>
<protein>
    <recommendedName>
        <fullName evidence="7">J domain-containing protein</fullName>
    </recommendedName>
</protein>
<keyword evidence="4" id="KW-0143">Chaperone</keyword>
<dbReference type="SUPFAM" id="SSF46565">
    <property type="entry name" value="Chaperone J-domain"/>
    <property type="match status" value="1"/>
</dbReference>
<dbReference type="GO" id="GO:0005681">
    <property type="term" value="C:spliceosomal complex"/>
    <property type="evidence" value="ECO:0007669"/>
    <property type="project" value="TreeGrafter"/>
</dbReference>
<evidence type="ECO:0000256" key="5">
    <source>
        <dbReference type="ARBA" id="ARBA00023242"/>
    </source>
</evidence>
<evidence type="ECO:0000256" key="3">
    <source>
        <dbReference type="ARBA" id="ARBA00022490"/>
    </source>
</evidence>
<evidence type="ECO:0000256" key="6">
    <source>
        <dbReference type="SAM" id="MobiDB-lite"/>
    </source>
</evidence>
<evidence type="ECO:0000256" key="1">
    <source>
        <dbReference type="ARBA" id="ARBA00004123"/>
    </source>
</evidence>
<evidence type="ECO:0000313" key="8">
    <source>
        <dbReference type="EMBL" id="PSR94613.1"/>
    </source>
</evidence>
<feature type="domain" description="J" evidence="7">
    <location>
        <begin position="23"/>
        <end position="102"/>
    </location>
</feature>
<feature type="compositionally biased region" description="Basic and acidic residues" evidence="6">
    <location>
        <begin position="108"/>
        <end position="152"/>
    </location>
</feature>
<dbReference type="Proteomes" id="UP000241462">
    <property type="component" value="Unassembled WGS sequence"/>
</dbReference>
<dbReference type="SMART" id="SM00271">
    <property type="entry name" value="DnaJ"/>
    <property type="match status" value="1"/>
</dbReference>
<dbReference type="InterPro" id="IPR052094">
    <property type="entry name" value="Pre-mRNA-splicing_ERAD"/>
</dbReference>
<keyword evidence="3" id="KW-0963">Cytoplasm</keyword>
<dbReference type="Pfam" id="PF00226">
    <property type="entry name" value="DnaJ"/>
    <property type="match status" value="1"/>
</dbReference>
<gene>
    <name evidence="8" type="ORF">BD289DRAFT_427095</name>
</gene>
<dbReference type="Gene3D" id="1.10.287.110">
    <property type="entry name" value="DnaJ domain"/>
    <property type="match status" value="1"/>
</dbReference>
<dbReference type="GO" id="GO:0000390">
    <property type="term" value="P:spliceosomal complex disassembly"/>
    <property type="evidence" value="ECO:0007669"/>
    <property type="project" value="TreeGrafter"/>
</dbReference>
<proteinExistence type="predicted"/>
<dbReference type="OrthoDB" id="376357at2759"/>
<dbReference type="PANTHER" id="PTHR44313">
    <property type="entry name" value="DNAJ HOMOLOG SUBFAMILY C MEMBER 17"/>
    <property type="match status" value="1"/>
</dbReference>
<name>A0A2T3AFT9_9PEZI</name>
<sequence length="298" mass="33961">MSDAAASNELLAAAKDAAARNVDYYTLLGLDPPSTTAEDAETTFQQPTLTREVVQRAWRKRSLKYHPDKAGAAFDKDKWEEFGLARDILASEEARRVYDGARVGLQRKQRERDLMNAKQRRFAEELEKAEGKSARDAEARKEEDAEREKERGQQAAAGRMFMEERRKKMAEAEERERERERREDDERDAKIRELEGRIAEKARRRAERKARREGGAGSKSREVDGDIAMDVDKESVPAPPALAPDVQQQTKIPSLPVEMPISDDPVKFWEAQWPKTKARLLAAQRAKEVRARKTSTVA</sequence>
<reference evidence="8 9" key="1">
    <citation type="journal article" date="2018" name="Mycol. Prog.">
        <title>Coniella lustricola, a new species from submerged detritus.</title>
        <authorList>
            <person name="Raudabaugh D.B."/>
            <person name="Iturriaga T."/>
            <person name="Carver A."/>
            <person name="Mondo S."/>
            <person name="Pangilinan J."/>
            <person name="Lipzen A."/>
            <person name="He G."/>
            <person name="Amirebrahimi M."/>
            <person name="Grigoriev I.V."/>
            <person name="Miller A.N."/>
        </authorList>
    </citation>
    <scope>NUCLEOTIDE SEQUENCE [LARGE SCALE GENOMIC DNA]</scope>
    <source>
        <strain evidence="8 9">B22-T-1</strain>
    </source>
</reference>
<dbReference type="CDD" id="cd06257">
    <property type="entry name" value="DnaJ"/>
    <property type="match status" value="1"/>
</dbReference>
<feature type="region of interest" description="Disordered" evidence="6">
    <location>
        <begin position="105"/>
        <end position="228"/>
    </location>
</feature>
<feature type="compositionally biased region" description="Basic and acidic residues" evidence="6">
    <location>
        <begin position="161"/>
        <end position="201"/>
    </location>
</feature>
<dbReference type="PANTHER" id="PTHR44313:SF1">
    <property type="entry name" value="DNAJ HOMOLOG SUBFAMILY C MEMBER 17"/>
    <property type="match status" value="1"/>
</dbReference>
<keyword evidence="5" id="KW-0539">Nucleus</keyword>
<keyword evidence="9" id="KW-1185">Reference proteome</keyword>